<reference evidence="2 3" key="1">
    <citation type="submission" date="2024-03" db="EMBL/GenBank/DDBJ databases">
        <authorList>
            <person name="Jo J.-H."/>
        </authorList>
    </citation>
    <scope>NUCLEOTIDE SEQUENCE [LARGE SCALE GENOMIC DNA]</scope>
    <source>
        <strain evidence="2 3">PS1R-30</strain>
    </source>
</reference>
<dbReference type="RefSeq" id="WP_339588371.1">
    <property type="nucleotide sequence ID" value="NZ_JBBHJZ010000003.1"/>
</dbReference>
<evidence type="ECO:0000313" key="3">
    <source>
        <dbReference type="Proteomes" id="UP001361239"/>
    </source>
</evidence>
<proteinExistence type="predicted"/>
<evidence type="ECO:0000313" key="2">
    <source>
        <dbReference type="EMBL" id="MEJ5978452.1"/>
    </source>
</evidence>
<dbReference type="SUPFAM" id="SSF54909">
    <property type="entry name" value="Dimeric alpha+beta barrel"/>
    <property type="match status" value="1"/>
</dbReference>
<accession>A0ABU8RZF4</accession>
<keyword evidence="2" id="KW-0560">Oxidoreductase</keyword>
<comment type="caution">
    <text evidence="2">The sequence shown here is derived from an EMBL/GenBank/DDBJ whole genome shotgun (WGS) entry which is preliminary data.</text>
</comment>
<organism evidence="2 3">
    <name type="scientific">Novosphingobium anseongense</name>
    <dbReference type="NCBI Taxonomy" id="3133436"/>
    <lineage>
        <taxon>Bacteria</taxon>
        <taxon>Pseudomonadati</taxon>
        <taxon>Pseudomonadota</taxon>
        <taxon>Alphaproteobacteria</taxon>
        <taxon>Sphingomonadales</taxon>
        <taxon>Sphingomonadaceae</taxon>
        <taxon>Novosphingobium</taxon>
    </lineage>
</organism>
<feature type="domain" description="ABM" evidence="1">
    <location>
        <begin position="2"/>
        <end position="93"/>
    </location>
</feature>
<dbReference type="Pfam" id="PF03992">
    <property type="entry name" value="ABM"/>
    <property type="match status" value="1"/>
</dbReference>
<dbReference type="Proteomes" id="UP001361239">
    <property type="component" value="Unassembled WGS sequence"/>
</dbReference>
<protein>
    <submittedName>
        <fullName evidence="2">Antibiotic biosynthesis monooxygenase family protein</fullName>
    </submittedName>
</protein>
<sequence length="96" mass="9806">MDLEIATLQAKDGDAAGLINAMRNGGGSDALLSAPGCRSVKVLPGVENPGTVAFLVEWDSAEAHAASKSSPGFAKFIEIASPWFGGGGSMQHFSLD</sequence>
<dbReference type="InterPro" id="IPR007138">
    <property type="entry name" value="ABM_dom"/>
</dbReference>
<evidence type="ECO:0000259" key="1">
    <source>
        <dbReference type="PROSITE" id="PS51725"/>
    </source>
</evidence>
<keyword evidence="2" id="KW-0503">Monooxygenase</keyword>
<name>A0ABU8RZF4_9SPHN</name>
<dbReference type="PROSITE" id="PS51725">
    <property type="entry name" value="ABM"/>
    <property type="match status" value="1"/>
</dbReference>
<dbReference type="GO" id="GO:0004497">
    <property type="term" value="F:monooxygenase activity"/>
    <property type="evidence" value="ECO:0007669"/>
    <property type="project" value="UniProtKB-KW"/>
</dbReference>
<dbReference type="InterPro" id="IPR011008">
    <property type="entry name" value="Dimeric_a/b-barrel"/>
</dbReference>
<dbReference type="Gene3D" id="3.30.70.100">
    <property type="match status" value="1"/>
</dbReference>
<gene>
    <name evidence="2" type="ORF">WG901_17500</name>
</gene>
<keyword evidence="3" id="KW-1185">Reference proteome</keyword>
<dbReference type="EMBL" id="JBBHJZ010000003">
    <property type="protein sequence ID" value="MEJ5978452.1"/>
    <property type="molecule type" value="Genomic_DNA"/>
</dbReference>